<organism evidence="2 3">
    <name type="scientific">Klebsiella pneumoniae</name>
    <dbReference type="NCBI Taxonomy" id="573"/>
    <lineage>
        <taxon>Bacteria</taxon>
        <taxon>Pseudomonadati</taxon>
        <taxon>Pseudomonadota</taxon>
        <taxon>Gammaproteobacteria</taxon>
        <taxon>Enterobacterales</taxon>
        <taxon>Enterobacteriaceae</taxon>
        <taxon>Klebsiella/Raoultella group</taxon>
        <taxon>Klebsiella</taxon>
        <taxon>Klebsiella pneumoniae complex</taxon>
    </lineage>
</organism>
<gene>
    <name evidence="2" type="ORF">NCTC9601_00051</name>
</gene>
<feature type="transmembrane region" description="Helical" evidence="1">
    <location>
        <begin position="71"/>
        <end position="91"/>
    </location>
</feature>
<proteinExistence type="predicted"/>
<accession>A0A2X1Q2W0</accession>
<evidence type="ECO:0000313" key="3">
    <source>
        <dbReference type="Proteomes" id="UP000251123"/>
    </source>
</evidence>
<reference evidence="2 3" key="1">
    <citation type="submission" date="2018-06" db="EMBL/GenBank/DDBJ databases">
        <authorList>
            <consortium name="Pathogen Informatics"/>
            <person name="Doyle S."/>
        </authorList>
    </citation>
    <scope>NUCLEOTIDE SEQUENCE [LARGE SCALE GENOMIC DNA]</scope>
    <source>
        <strain evidence="2 3">NCTC9601</strain>
    </source>
</reference>
<keyword evidence="1" id="KW-0472">Membrane</keyword>
<sequence>MPVIIASSVKEAKALINGGKYREIILNFDIDADDFFSLASHSAGTKISIADRNDRSPVESAKIINPRGTSMWLFIGTFALAFLAALMLVWLDDRIAETD</sequence>
<keyword evidence="1" id="KW-0812">Transmembrane</keyword>
<evidence type="ECO:0000313" key="2">
    <source>
        <dbReference type="EMBL" id="SPX50722.1"/>
    </source>
</evidence>
<dbReference type="AlphaFoldDB" id="A0A2X1Q2W0"/>
<keyword evidence="1" id="KW-1133">Transmembrane helix</keyword>
<dbReference type="Proteomes" id="UP000251123">
    <property type="component" value="Unassembled WGS sequence"/>
</dbReference>
<evidence type="ECO:0000256" key="1">
    <source>
        <dbReference type="SAM" id="Phobius"/>
    </source>
</evidence>
<protein>
    <submittedName>
        <fullName evidence="2">Uncharacterized protein</fullName>
    </submittedName>
</protein>
<name>A0A2X1Q2W0_KLEPN</name>
<dbReference type="EMBL" id="UASN01000001">
    <property type="protein sequence ID" value="SPX50722.1"/>
    <property type="molecule type" value="Genomic_DNA"/>
</dbReference>